<feature type="non-terminal residue" evidence="1">
    <location>
        <position position="1"/>
    </location>
</feature>
<name>A0A2S4W1P3_9BASI</name>
<gene>
    <name evidence="1" type="ORF">PSTT_01887</name>
</gene>
<dbReference type="AlphaFoldDB" id="A0A2S4W1P3"/>
<evidence type="ECO:0000313" key="1">
    <source>
        <dbReference type="EMBL" id="POW15715.1"/>
    </source>
</evidence>
<dbReference type="Proteomes" id="UP000239156">
    <property type="component" value="Unassembled WGS sequence"/>
</dbReference>
<protein>
    <submittedName>
        <fullName evidence="1">Uncharacterized protein</fullName>
    </submittedName>
</protein>
<evidence type="ECO:0000313" key="2">
    <source>
        <dbReference type="Proteomes" id="UP000239156"/>
    </source>
</evidence>
<organism evidence="1 2">
    <name type="scientific">Puccinia striiformis</name>
    <dbReference type="NCBI Taxonomy" id="27350"/>
    <lineage>
        <taxon>Eukaryota</taxon>
        <taxon>Fungi</taxon>
        <taxon>Dikarya</taxon>
        <taxon>Basidiomycota</taxon>
        <taxon>Pucciniomycotina</taxon>
        <taxon>Pucciniomycetes</taxon>
        <taxon>Pucciniales</taxon>
        <taxon>Pucciniaceae</taxon>
        <taxon>Puccinia</taxon>
    </lineage>
</organism>
<reference evidence="1" key="1">
    <citation type="submission" date="2017-12" db="EMBL/GenBank/DDBJ databases">
        <title>Gene loss provides genomic basis for host adaptation in cereal stripe rust fungi.</title>
        <authorList>
            <person name="Xia C."/>
        </authorList>
    </citation>
    <scope>NUCLEOTIDE SEQUENCE [LARGE SCALE GENOMIC DNA]</scope>
    <source>
        <strain evidence="1">93-210</strain>
    </source>
</reference>
<dbReference type="EMBL" id="PKSL01000011">
    <property type="protein sequence ID" value="POW15715.1"/>
    <property type="molecule type" value="Genomic_DNA"/>
</dbReference>
<accession>A0A2S4W1P3</accession>
<sequence length="235" mass="28187">TYKINLLVFPFQGALFRSFFKLMKNYHLESESHEHLIQNLLKDLTKVYVTRYESIKDYVKLINVTLLIFSLEKKNPHIKRWGWAQWKTIQVYGKKAAAPFSGFLVLKHNKHNTGLKEAQVQEEKGYLGQNVSLLFNNEWHDFNFLLQKLLLQKLISIHNKLILVLWKPMLHWFQTCIDVVSSLRNCFLQIEFNLFIFRNTSYKHWAWGPFMYREVESEFNTMDVLDHHHSLLEQK</sequence>
<keyword evidence="2" id="KW-1185">Reference proteome</keyword>
<comment type="caution">
    <text evidence="1">The sequence shown here is derived from an EMBL/GenBank/DDBJ whole genome shotgun (WGS) entry which is preliminary data.</text>
</comment>
<proteinExistence type="predicted"/>
<dbReference type="VEuPathDB" id="FungiDB:PSTT_01887"/>
<dbReference type="VEuPathDB" id="FungiDB:PSHT_04555"/>